<proteinExistence type="predicted"/>
<reference evidence="1 2" key="1">
    <citation type="journal article" date="2016" name="Nat. Commun.">
        <title>Thousands of microbial genomes shed light on interconnected biogeochemical processes in an aquifer system.</title>
        <authorList>
            <person name="Anantharaman K."/>
            <person name="Brown C.T."/>
            <person name="Hug L.A."/>
            <person name="Sharon I."/>
            <person name="Castelle C.J."/>
            <person name="Probst A.J."/>
            <person name="Thomas B.C."/>
            <person name="Singh A."/>
            <person name="Wilkins M.J."/>
            <person name="Karaoz U."/>
            <person name="Brodie E.L."/>
            <person name="Williams K.H."/>
            <person name="Hubbard S.S."/>
            <person name="Banfield J.F."/>
        </authorList>
    </citation>
    <scope>NUCLEOTIDE SEQUENCE [LARGE SCALE GENOMIC DNA]</scope>
</reference>
<gene>
    <name evidence="1" type="ORF">A3D54_00940</name>
</gene>
<name>A0A1F5RW67_9BACT</name>
<dbReference type="Gene3D" id="3.20.20.70">
    <property type="entry name" value="Aldolase class I"/>
    <property type="match status" value="1"/>
</dbReference>
<dbReference type="SUPFAM" id="SSF51395">
    <property type="entry name" value="FMN-linked oxidoreductases"/>
    <property type="match status" value="1"/>
</dbReference>
<dbReference type="InterPro" id="IPR013785">
    <property type="entry name" value="Aldolase_TIM"/>
</dbReference>
<accession>A0A1F5RW67</accession>
<evidence type="ECO:0000313" key="2">
    <source>
        <dbReference type="Proteomes" id="UP000177691"/>
    </source>
</evidence>
<evidence type="ECO:0000313" key="1">
    <source>
        <dbReference type="EMBL" id="OGF18655.1"/>
    </source>
</evidence>
<sequence length="372" mass="41199">MKLIKEIDFGPIWDASGVRGFFGEGYWFHKPFIKLGFLSFDGLTFVAKTTTLYFRKGNMPLRFMRGLRLNADGKLADGQSIVISTPQDVMPQQWLPDCVYCDAKSEIAVNAVGLSGPGAGPLLDAGFWQERTKSFWLSFMSVAPTATERFAELMAFVDTLDTFLHGLRFEMRTARTPQSPGMGSISQVKKFQAPFGLQINFSCPNVGLNPAELVDEIHQALTYASQLRIPLAPKINLLTPPEVAKEICEHDNCDALCVSNTIPWKNAWPTLQAEMERAGLKKSPLEKYGGGGISGACLRTHLCFWLRDARKAGITKHINAGGGITRAEHVDEFKDLADSISIGSVGMFACKRFQPGRVQEIIKRAHQIFGEY</sequence>
<comment type="caution">
    <text evidence="1">The sequence shown here is derived from an EMBL/GenBank/DDBJ whole genome shotgun (WGS) entry which is preliminary data.</text>
</comment>
<evidence type="ECO:0008006" key="3">
    <source>
        <dbReference type="Google" id="ProtNLM"/>
    </source>
</evidence>
<dbReference type="Proteomes" id="UP000177691">
    <property type="component" value="Unassembled WGS sequence"/>
</dbReference>
<protein>
    <recommendedName>
        <fullName evidence="3">Dihydroorotate dehydrogenase domain-containing protein</fullName>
    </recommendedName>
</protein>
<organism evidence="1 2">
    <name type="scientific">Candidatus Falkowbacteria bacterium RIFCSPHIGHO2_02_FULL_45_15</name>
    <dbReference type="NCBI Taxonomy" id="1797987"/>
    <lineage>
        <taxon>Bacteria</taxon>
        <taxon>Candidatus Falkowiibacteriota</taxon>
    </lineage>
</organism>
<dbReference type="EMBL" id="MFFU01000040">
    <property type="protein sequence ID" value="OGF18655.1"/>
    <property type="molecule type" value="Genomic_DNA"/>
</dbReference>
<dbReference type="AlphaFoldDB" id="A0A1F5RW67"/>